<comment type="caution">
    <text evidence="1">The sequence shown here is derived from an EMBL/GenBank/DDBJ whole genome shotgun (WGS) entry which is preliminary data.</text>
</comment>
<proteinExistence type="predicted"/>
<dbReference type="Pfam" id="PF13620">
    <property type="entry name" value="CarboxypepD_reg"/>
    <property type="match status" value="1"/>
</dbReference>
<name>A0AAW5N670_9BACT</name>
<protein>
    <submittedName>
        <fullName evidence="1">TonB-dependent receptor</fullName>
    </submittedName>
</protein>
<dbReference type="SUPFAM" id="SSF56935">
    <property type="entry name" value="Porins"/>
    <property type="match status" value="1"/>
</dbReference>
<dbReference type="EMBL" id="JANRHJ010000004">
    <property type="protein sequence ID" value="MCR8873293.1"/>
    <property type="molecule type" value="Genomic_DNA"/>
</dbReference>
<keyword evidence="1" id="KW-0675">Receptor</keyword>
<dbReference type="AlphaFoldDB" id="A0AAW5N670"/>
<evidence type="ECO:0000313" key="2">
    <source>
        <dbReference type="Proteomes" id="UP001204579"/>
    </source>
</evidence>
<organism evidence="1 2">
    <name type="scientific">Phocaeicola barnesiae</name>
    <dbReference type="NCBI Taxonomy" id="376804"/>
    <lineage>
        <taxon>Bacteria</taxon>
        <taxon>Pseudomonadati</taxon>
        <taxon>Bacteroidota</taxon>
        <taxon>Bacteroidia</taxon>
        <taxon>Bacteroidales</taxon>
        <taxon>Bacteroidaceae</taxon>
        <taxon>Phocaeicola</taxon>
    </lineage>
</organism>
<dbReference type="Gene3D" id="2.60.40.1120">
    <property type="entry name" value="Carboxypeptidase-like, regulatory domain"/>
    <property type="match status" value="1"/>
</dbReference>
<evidence type="ECO:0000313" key="1">
    <source>
        <dbReference type="EMBL" id="MCR8873293.1"/>
    </source>
</evidence>
<gene>
    <name evidence="1" type="ORF">NW209_04545</name>
</gene>
<dbReference type="Proteomes" id="UP001204579">
    <property type="component" value="Unassembled WGS sequence"/>
</dbReference>
<dbReference type="SUPFAM" id="SSF49464">
    <property type="entry name" value="Carboxypeptidase regulatory domain-like"/>
    <property type="match status" value="1"/>
</dbReference>
<sequence>MNTLKLFLTLSLLVSGGMESAQACKARILLCILAICCFPLSIYSAHKITGHVTDSSQNPIPMATIRLLQPDSSFVKGTVTDNNGIFNLENIKKGNYILSVSCVGYADASVDFAMPEADFHVPPIALKGNSIALDAVTVTANAVIQKKDRLLIIPDKQQIKHAYTGYDLLYNLMIPGVSVDRRQGTVSTSKGGATLYINGRRADFREIQNLRPKDIEKIEYYDTPTDEYLGDVASINYIVKEYKTGGYVSLDGEQNIGYLKGDYNAGFKITHNQTNYMLFAGYNRREYDGVHTQDEEHFNLGDHTIDRNTATESAAYESDQQYVQFKVNNNTAKRMLTGTVSLVHNHTPHNDLNESFIYQNGSEDNRTVNIREAVNQKNLKPAISLNCGFNMKNNQRLRFILNSAYSRNEYQRNYSEQGWRYRTDVGEDLYSFSGIAVYSIKLKHNNSFGGNLQHYHNITSSTYEGSMTSSQHLWMGETISFLSYTQDIGKLFTLSVSPGVSLLNYNLNHGETQRFWTFRTNTWLQYNLNSHHQFVIGFAIGNEQADISYLNTASQAVDSLQTRRGNPYLDNPKIHDYFFNYRAQINSLGIQFNATYTKYLHNISYIYSVEDGRLVSSYQSDDSYHKLRLEGLCSYRISDNLRANTTLRYEHMNVPQHSQLKEDNFFASIDLNCFIGPFTVNAYAKTTERKLDQTTLAFVKNPASYGLSVRYNGKNWMAEAGAENPFTKHLHYREYADYGVYRYNQARTSRIYQQTGYIKLAYTFNFGKKVSKDSNYIDRSINSAILKAR</sequence>
<reference evidence="1 2" key="1">
    <citation type="submission" date="2022-08" db="EMBL/GenBank/DDBJ databases">
        <authorList>
            <person name="Zeman M."/>
            <person name="Kubasova T."/>
        </authorList>
    </citation>
    <scope>NUCLEOTIDE SEQUENCE [LARGE SCALE GENOMIC DNA]</scope>
    <source>
        <strain evidence="1 2">ET62</strain>
    </source>
</reference>
<dbReference type="InterPro" id="IPR008969">
    <property type="entry name" value="CarboxyPept-like_regulatory"/>
</dbReference>
<dbReference type="RefSeq" id="WP_258335509.1">
    <property type="nucleotide sequence ID" value="NZ_JANRHJ010000004.1"/>
</dbReference>
<keyword evidence="2" id="KW-1185">Reference proteome</keyword>
<accession>A0AAW5N670</accession>